<organism evidence="2 3">
    <name type="scientific">Candidatus Butyricicoccus avistercoris</name>
    <dbReference type="NCBI Taxonomy" id="2838518"/>
    <lineage>
        <taxon>Bacteria</taxon>
        <taxon>Bacillati</taxon>
        <taxon>Bacillota</taxon>
        <taxon>Clostridia</taxon>
        <taxon>Eubacteriales</taxon>
        <taxon>Butyricicoccaceae</taxon>
        <taxon>Butyricicoccus</taxon>
    </lineage>
</organism>
<comment type="caution">
    <text evidence="2">The sequence shown here is derived from an EMBL/GenBank/DDBJ whole genome shotgun (WGS) entry which is preliminary data.</text>
</comment>
<reference evidence="2" key="2">
    <citation type="submission" date="2021-04" db="EMBL/GenBank/DDBJ databases">
        <authorList>
            <person name="Gilroy R."/>
        </authorList>
    </citation>
    <scope>NUCLEOTIDE SEQUENCE</scope>
    <source>
        <strain evidence="2">CHK193-4272</strain>
    </source>
</reference>
<dbReference type="EMBL" id="DXIE01000057">
    <property type="protein sequence ID" value="HIV63092.1"/>
    <property type="molecule type" value="Genomic_DNA"/>
</dbReference>
<dbReference type="NCBIfam" id="TIGR01764">
    <property type="entry name" value="excise"/>
    <property type="match status" value="1"/>
</dbReference>
<sequence>MSEILTVKEVAKLLKTTCQQVRKMIANGELSAVKVGREWRIPLECVKEFFDEQL</sequence>
<dbReference type="InterPro" id="IPR010093">
    <property type="entry name" value="SinI_DNA-bd"/>
</dbReference>
<dbReference type="SUPFAM" id="SSF46955">
    <property type="entry name" value="Putative DNA-binding domain"/>
    <property type="match status" value="1"/>
</dbReference>
<evidence type="ECO:0000313" key="3">
    <source>
        <dbReference type="Proteomes" id="UP000886808"/>
    </source>
</evidence>
<dbReference type="Pfam" id="PF12728">
    <property type="entry name" value="HTH_17"/>
    <property type="match status" value="1"/>
</dbReference>
<evidence type="ECO:0000259" key="1">
    <source>
        <dbReference type="Pfam" id="PF12728"/>
    </source>
</evidence>
<dbReference type="AlphaFoldDB" id="A0A9D1PJF0"/>
<dbReference type="GO" id="GO:0003677">
    <property type="term" value="F:DNA binding"/>
    <property type="evidence" value="ECO:0007669"/>
    <property type="project" value="InterPro"/>
</dbReference>
<dbReference type="InterPro" id="IPR041657">
    <property type="entry name" value="HTH_17"/>
</dbReference>
<proteinExistence type="predicted"/>
<feature type="domain" description="Helix-turn-helix" evidence="1">
    <location>
        <begin position="5"/>
        <end position="53"/>
    </location>
</feature>
<dbReference type="Proteomes" id="UP000886808">
    <property type="component" value="Unassembled WGS sequence"/>
</dbReference>
<dbReference type="InterPro" id="IPR009061">
    <property type="entry name" value="DNA-bd_dom_put_sf"/>
</dbReference>
<protein>
    <submittedName>
        <fullName evidence="2">Helix-turn-helix domain-containing protein</fullName>
    </submittedName>
</protein>
<name>A0A9D1PJF0_9FIRM</name>
<reference evidence="2" key="1">
    <citation type="journal article" date="2021" name="PeerJ">
        <title>Extensive microbial diversity within the chicken gut microbiome revealed by metagenomics and culture.</title>
        <authorList>
            <person name="Gilroy R."/>
            <person name="Ravi A."/>
            <person name="Getino M."/>
            <person name="Pursley I."/>
            <person name="Horton D.L."/>
            <person name="Alikhan N.F."/>
            <person name="Baker D."/>
            <person name="Gharbi K."/>
            <person name="Hall N."/>
            <person name="Watson M."/>
            <person name="Adriaenssens E.M."/>
            <person name="Foster-Nyarko E."/>
            <person name="Jarju S."/>
            <person name="Secka A."/>
            <person name="Antonio M."/>
            <person name="Oren A."/>
            <person name="Chaudhuri R.R."/>
            <person name="La Ragione R."/>
            <person name="Hildebrand F."/>
            <person name="Pallen M.J."/>
        </authorList>
    </citation>
    <scope>NUCLEOTIDE SEQUENCE</scope>
    <source>
        <strain evidence="2">CHK193-4272</strain>
    </source>
</reference>
<evidence type="ECO:0000313" key="2">
    <source>
        <dbReference type="EMBL" id="HIV63092.1"/>
    </source>
</evidence>
<gene>
    <name evidence="2" type="ORF">H9746_09705</name>
</gene>
<accession>A0A9D1PJF0</accession>